<feature type="domain" description="Cytochrome b561 bacterial/Ni-hydrogenase" evidence="7">
    <location>
        <begin position="7"/>
        <end position="194"/>
    </location>
</feature>
<evidence type="ECO:0000256" key="2">
    <source>
        <dbReference type="ARBA" id="ARBA00022475"/>
    </source>
</evidence>
<evidence type="ECO:0000313" key="9">
    <source>
        <dbReference type="Proteomes" id="UP000223759"/>
    </source>
</evidence>
<evidence type="ECO:0000259" key="7">
    <source>
        <dbReference type="Pfam" id="PF01292"/>
    </source>
</evidence>
<keyword evidence="2" id="KW-1003">Cell membrane</keyword>
<evidence type="ECO:0000256" key="3">
    <source>
        <dbReference type="ARBA" id="ARBA00022692"/>
    </source>
</evidence>
<feature type="transmembrane region" description="Helical" evidence="6">
    <location>
        <begin position="44"/>
        <end position="67"/>
    </location>
</feature>
<keyword evidence="9" id="KW-1185">Reference proteome</keyword>
<dbReference type="RefSeq" id="WP_076755636.1">
    <property type="nucleotide sequence ID" value="NZ_CP023018.1"/>
</dbReference>
<organism evidence="8 9">
    <name type="scientific">Ectothiorhodosinus mongolicus</name>
    <dbReference type="NCBI Taxonomy" id="233100"/>
    <lineage>
        <taxon>Bacteria</taxon>
        <taxon>Pseudomonadati</taxon>
        <taxon>Pseudomonadota</taxon>
        <taxon>Gammaproteobacteria</taxon>
        <taxon>Chromatiales</taxon>
        <taxon>Ectothiorhodospiraceae</taxon>
        <taxon>Ectothiorhodosinus</taxon>
    </lineage>
</organism>
<dbReference type="AlphaFoldDB" id="A0A1R3VYL8"/>
<evidence type="ECO:0000256" key="6">
    <source>
        <dbReference type="SAM" id="Phobius"/>
    </source>
</evidence>
<dbReference type="PANTHER" id="PTHR30485:SF1">
    <property type="entry name" value="CYTOCHROME YDHU-RELATED"/>
    <property type="match status" value="1"/>
</dbReference>
<protein>
    <submittedName>
        <fullName evidence="8">Thiosulfate reductase cytochrome b subunit</fullName>
    </submittedName>
</protein>
<dbReference type="SUPFAM" id="SSF81342">
    <property type="entry name" value="Transmembrane di-heme cytochromes"/>
    <property type="match status" value="1"/>
</dbReference>
<dbReference type="Proteomes" id="UP000223759">
    <property type="component" value="Unassembled WGS sequence"/>
</dbReference>
<dbReference type="InterPro" id="IPR011577">
    <property type="entry name" value="Cyt_b561_bac/Ni-Hgenase"/>
</dbReference>
<dbReference type="EMBL" id="FTPK01000002">
    <property type="protein sequence ID" value="SIT70162.1"/>
    <property type="molecule type" value="Genomic_DNA"/>
</dbReference>
<evidence type="ECO:0000256" key="1">
    <source>
        <dbReference type="ARBA" id="ARBA00004651"/>
    </source>
</evidence>
<feature type="transmembrane region" description="Helical" evidence="6">
    <location>
        <begin position="115"/>
        <end position="137"/>
    </location>
</feature>
<feature type="transmembrane region" description="Helical" evidence="6">
    <location>
        <begin position="13"/>
        <end position="32"/>
    </location>
</feature>
<dbReference type="InterPro" id="IPR051542">
    <property type="entry name" value="Hydrogenase_cytochrome"/>
</dbReference>
<reference evidence="8 9" key="1">
    <citation type="submission" date="2017-01" db="EMBL/GenBank/DDBJ databases">
        <authorList>
            <person name="Mah S.A."/>
            <person name="Swanson W.J."/>
            <person name="Moy G.W."/>
            <person name="Vacquier V.D."/>
        </authorList>
    </citation>
    <scope>NUCLEOTIDE SEQUENCE [LARGE SCALE GENOMIC DNA]</scope>
    <source>
        <strain evidence="8 9">M9</strain>
    </source>
</reference>
<dbReference type="PANTHER" id="PTHR30485">
    <property type="entry name" value="NI/FE-HYDROGENASE 1 B-TYPE CYTOCHROME SUBUNIT"/>
    <property type="match status" value="1"/>
</dbReference>
<dbReference type="GO" id="GO:0005886">
    <property type="term" value="C:plasma membrane"/>
    <property type="evidence" value="ECO:0007669"/>
    <property type="project" value="UniProtKB-SubCell"/>
</dbReference>
<dbReference type="OrthoDB" id="1117555at2"/>
<dbReference type="GO" id="GO:0022904">
    <property type="term" value="P:respiratory electron transport chain"/>
    <property type="evidence" value="ECO:0007669"/>
    <property type="project" value="InterPro"/>
</dbReference>
<proteinExistence type="predicted"/>
<feature type="transmembrane region" description="Helical" evidence="6">
    <location>
        <begin position="149"/>
        <end position="175"/>
    </location>
</feature>
<accession>A0A1R3VYL8</accession>
<dbReference type="Pfam" id="PF01292">
    <property type="entry name" value="Ni_hydr_CYTB"/>
    <property type="match status" value="1"/>
</dbReference>
<dbReference type="InterPro" id="IPR016174">
    <property type="entry name" value="Di-haem_cyt_TM"/>
</dbReference>
<dbReference type="GO" id="GO:0020037">
    <property type="term" value="F:heme binding"/>
    <property type="evidence" value="ECO:0007669"/>
    <property type="project" value="TreeGrafter"/>
</dbReference>
<name>A0A1R3VYL8_9GAMM</name>
<evidence type="ECO:0000256" key="5">
    <source>
        <dbReference type="ARBA" id="ARBA00023136"/>
    </source>
</evidence>
<keyword evidence="5 6" id="KW-0472">Membrane</keyword>
<evidence type="ECO:0000313" key="8">
    <source>
        <dbReference type="EMBL" id="SIT70162.1"/>
    </source>
</evidence>
<sequence length="196" mass="22301">MSGEILFSRFERFWHWTQAILIFGLLFTGLELHGTHSSLGYETAYSAHIVMALSLIALWAFAIFWHITTGEWRQYVPTHKGMIPVMLYYAYGIFSGEAKPYTQTPSAKHNPLQRVAYFSFKVFIAPALWISGVLLLLYGSWRYSPLGEILPLATVAYVHVTASFALMIFIIGHIYMAGTTGTPWYAYLRSMITGRK</sequence>
<dbReference type="STRING" id="233100.SAMN05216526_1249"/>
<dbReference type="Gene3D" id="1.20.950.20">
    <property type="entry name" value="Transmembrane di-heme cytochromes, Chain C"/>
    <property type="match status" value="1"/>
</dbReference>
<keyword evidence="4 6" id="KW-1133">Transmembrane helix</keyword>
<dbReference type="GO" id="GO:0009055">
    <property type="term" value="F:electron transfer activity"/>
    <property type="evidence" value="ECO:0007669"/>
    <property type="project" value="InterPro"/>
</dbReference>
<comment type="subcellular location">
    <subcellularLocation>
        <location evidence="1">Cell membrane</location>
        <topology evidence="1">Multi-pass membrane protein</topology>
    </subcellularLocation>
</comment>
<evidence type="ECO:0000256" key="4">
    <source>
        <dbReference type="ARBA" id="ARBA00022989"/>
    </source>
</evidence>
<keyword evidence="3 6" id="KW-0812">Transmembrane</keyword>
<gene>
    <name evidence="8" type="ORF">SAMN05216526_1249</name>
</gene>